<feature type="signal peptide" evidence="1">
    <location>
        <begin position="1"/>
        <end position="28"/>
    </location>
</feature>
<feature type="domain" description="Methyltransferase FkbM" evidence="2">
    <location>
        <begin position="120"/>
        <end position="275"/>
    </location>
</feature>
<keyword evidence="1" id="KW-0732">Signal</keyword>
<dbReference type="InterPro" id="IPR029063">
    <property type="entry name" value="SAM-dependent_MTases_sf"/>
</dbReference>
<dbReference type="EMBL" id="CAJNDS010000846">
    <property type="protein sequence ID" value="CAE7237269.1"/>
    <property type="molecule type" value="Genomic_DNA"/>
</dbReference>
<accession>A0A812L190</accession>
<keyword evidence="4" id="KW-1185">Reference proteome</keyword>
<proteinExistence type="predicted"/>
<dbReference type="Gene3D" id="3.40.50.150">
    <property type="entry name" value="Vaccinia Virus protein VP39"/>
    <property type="match status" value="1"/>
</dbReference>
<organism evidence="3 4">
    <name type="scientific">Symbiodinium natans</name>
    <dbReference type="NCBI Taxonomy" id="878477"/>
    <lineage>
        <taxon>Eukaryota</taxon>
        <taxon>Sar</taxon>
        <taxon>Alveolata</taxon>
        <taxon>Dinophyceae</taxon>
        <taxon>Suessiales</taxon>
        <taxon>Symbiodiniaceae</taxon>
        <taxon>Symbiodinium</taxon>
    </lineage>
</organism>
<comment type="caution">
    <text evidence="3">The sequence shown here is derived from an EMBL/GenBank/DDBJ whole genome shotgun (WGS) entry which is preliminary data.</text>
</comment>
<name>A0A812L190_9DINO</name>
<evidence type="ECO:0000256" key="1">
    <source>
        <dbReference type="SAM" id="SignalP"/>
    </source>
</evidence>
<feature type="chain" id="PRO_5032426091" evidence="1">
    <location>
        <begin position="29"/>
        <end position="315"/>
    </location>
</feature>
<dbReference type="OrthoDB" id="406837at2759"/>
<evidence type="ECO:0000313" key="4">
    <source>
        <dbReference type="Proteomes" id="UP000604046"/>
    </source>
</evidence>
<dbReference type="NCBIfam" id="TIGR01444">
    <property type="entry name" value="fkbM_fam"/>
    <property type="match status" value="1"/>
</dbReference>
<dbReference type="InterPro" id="IPR006342">
    <property type="entry name" value="FkbM_mtfrase"/>
</dbReference>
<dbReference type="SUPFAM" id="SSF53335">
    <property type="entry name" value="S-adenosyl-L-methionine-dependent methyltransferases"/>
    <property type="match status" value="1"/>
</dbReference>
<sequence>MVAMQSPTLMACSLLLAFLAVEVSGSEAQVPTMAKCPVMLQSQAASLAADTVAEAEDTGDLSTERQPVPAELVQTSRKDARDTAHQTPVQEFSIDKPSGRVVDINIGTNFSPMRAEGNNFLVLVDPLPDVCEYLRKGSHSNTDVAVLCCAVSNYTGHATFRRYNRDGLSSSLSSTTAGTTHARFPVEDEITVVVLEAATVLRGYLARKNTLHKLKTDMQGMDLTTLRNLEPILSMPDQVPHLMSECCFPDDQGRQVYQIDNDCKAMVAYLQSLGYTTKFEADSAMDRAGWGNVYAYKHPATTFLRTEAWAGSRSA</sequence>
<dbReference type="AlphaFoldDB" id="A0A812L190"/>
<dbReference type="Proteomes" id="UP000604046">
    <property type="component" value="Unassembled WGS sequence"/>
</dbReference>
<evidence type="ECO:0000313" key="3">
    <source>
        <dbReference type="EMBL" id="CAE7237269.1"/>
    </source>
</evidence>
<dbReference type="Pfam" id="PF05050">
    <property type="entry name" value="Methyltransf_21"/>
    <property type="match status" value="1"/>
</dbReference>
<protein>
    <submittedName>
        <fullName evidence="3">SplA protein</fullName>
    </submittedName>
</protein>
<gene>
    <name evidence="3" type="primary">splA</name>
    <name evidence="3" type="ORF">SNAT2548_LOCUS10303</name>
</gene>
<evidence type="ECO:0000259" key="2">
    <source>
        <dbReference type="Pfam" id="PF05050"/>
    </source>
</evidence>
<reference evidence="3" key="1">
    <citation type="submission" date="2021-02" db="EMBL/GenBank/DDBJ databases">
        <authorList>
            <person name="Dougan E. K."/>
            <person name="Rhodes N."/>
            <person name="Thang M."/>
            <person name="Chan C."/>
        </authorList>
    </citation>
    <scope>NUCLEOTIDE SEQUENCE</scope>
</reference>